<proteinExistence type="predicted"/>
<evidence type="ECO:0008006" key="4">
    <source>
        <dbReference type="Google" id="ProtNLM"/>
    </source>
</evidence>
<dbReference type="PANTHER" id="PTHR33706:SF1">
    <property type="entry name" value="TPR REPEAT PROTEIN"/>
    <property type="match status" value="1"/>
</dbReference>
<dbReference type="Proteomes" id="UP000692954">
    <property type="component" value="Unassembled WGS sequence"/>
</dbReference>
<evidence type="ECO:0000313" key="3">
    <source>
        <dbReference type="Proteomes" id="UP000692954"/>
    </source>
</evidence>
<evidence type="ECO:0000256" key="1">
    <source>
        <dbReference type="SAM" id="MobiDB-lite"/>
    </source>
</evidence>
<reference evidence="2" key="1">
    <citation type="submission" date="2021-01" db="EMBL/GenBank/DDBJ databases">
        <authorList>
            <consortium name="Genoscope - CEA"/>
            <person name="William W."/>
        </authorList>
    </citation>
    <scope>NUCLEOTIDE SEQUENCE</scope>
</reference>
<accession>A0A8S1LIU0</accession>
<protein>
    <recommendedName>
        <fullName evidence="4">MORN repeat protein</fullName>
    </recommendedName>
</protein>
<comment type="caution">
    <text evidence="2">The sequence shown here is derived from an EMBL/GenBank/DDBJ whole genome shotgun (WGS) entry which is preliminary data.</text>
</comment>
<dbReference type="AlphaFoldDB" id="A0A8S1LIU0"/>
<feature type="region of interest" description="Disordered" evidence="1">
    <location>
        <begin position="1"/>
        <end position="24"/>
    </location>
</feature>
<organism evidence="2 3">
    <name type="scientific">Paramecium sonneborni</name>
    <dbReference type="NCBI Taxonomy" id="65129"/>
    <lineage>
        <taxon>Eukaryota</taxon>
        <taxon>Sar</taxon>
        <taxon>Alveolata</taxon>
        <taxon>Ciliophora</taxon>
        <taxon>Intramacronucleata</taxon>
        <taxon>Oligohymenophorea</taxon>
        <taxon>Peniculida</taxon>
        <taxon>Parameciidae</taxon>
        <taxon>Paramecium</taxon>
    </lineage>
</organism>
<dbReference type="OrthoDB" id="10688904at2759"/>
<evidence type="ECO:0000313" key="2">
    <source>
        <dbReference type="EMBL" id="CAD8068158.1"/>
    </source>
</evidence>
<sequence length="75" mass="8865">MFRQDSSSNFQQIGGGSYESNEGEKKIGKWVELNERFYNGYQITYNGEYNRNGMKTGIWLIMGYGYQYCEIKYDD</sequence>
<gene>
    <name evidence="2" type="ORF">PSON_ATCC_30995.1.T0240012</name>
</gene>
<name>A0A8S1LIU0_9CILI</name>
<dbReference type="EMBL" id="CAJJDN010000024">
    <property type="protein sequence ID" value="CAD8068158.1"/>
    <property type="molecule type" value="Genomic_DNA"/>
</dbReference>
<feature type="compositionally biased region" description="Polar residues" evidence="1">
    <location>
        <begin position="1"/>
        <end position="12"/>
    </location>
</feature>
<keyword evidence="3" id="KW-1185">Reference proteome</keyword>
<dbReference type="PANTHER" id="PTHR33706">
    <property type="entry name" value="MORN VARIANT REPEAT PROTEIN"/>
    <property type="match status" value="1"/>
</dbReference>